<reference evidence="1" key="1">
    <citation type="submission" date="2018-05" db="EMBL/GenBank/DDBJ databases">
        <authorList>
            <person name="Lanie J.A."/>
            <person name="Ng W.-L."/>
            <person name="Kazmierczak K.M."/>
            <person name="Andrzejewski T.M."/>
            <person name="Davidsen T.M."/>
            <person name="Wayne K.J."/>
            <person name="Tettelin H."/>
            <person name="Glass J.I."/>
            <person name="Rusch D."/>
            <person name="Podicherti R."/>
            <person name="Tsui H.-C.T."/>
            <person name="Winkler M.E."/>
        </authorList>
    </citation>
    <scope>NUCLEOTIDE SEQUENCE</scope>
</reference>
<name>A0A382STE2_9ZZZZ</name>
<proteinExistence type="predicted"/>
<evidence type="ECO:0008006" key="2">
    <source>
        <dbReference type="Google" id="ProtNLM"/>
    </source>
</evidence>
<organism evidence="1">
    <name type="scientific">marine metagenome</name>
    <dbReference type="NCBI Taxonomy" id="408172"/>
    <lineage>
        <taxon>unclassified sequences</taxon>
        <taxon>metagenomes</taxon>
        <taxon>ecological metagenomes</taxon>
    </lineage>
</organism>
<dbReference type="PANTHER" id="PTHR45588">
    <property type="entry name" value="TPR DOMAIN-CONTAINING PROTEIN"/>
    <property type="match status" value="1"/>
</dbReference>
<dbReference type="Gene3D" id="1.25.40.10">
    <property type="entry name" value="Tetratricopeptide repeat domain"/>
    <property type="match status" value="1"/>
</dbReference>
<dbReference type="InterPro" id="IPR011990">
    <property type="entry name" value="TPR-like_helical_dom_sf"/>
</dbReference>
<evidence type="ECO:0000313" key="1">
    <source>
        <dbReference type="EMBL" id="SVD12477.1"/>
    </source>
</evidence>
<accession>A0A382STE2</accession>
<dbReference type="AlphaFoldDB" id="A0A382STE2"/>
<dbReference type="PROSITE" id="PS51257">
    <property type="entry name" value="PROKAR_LIPOPROTEIN"/>
    <property type="match status" value="1"/>
</dbReference>
<dbReference type="PANTHER" id="PTHR45588:SF1">
    <property type="entry name" value="WW DOMAIN-CONTAINING PROTEIN"/>
    <property type="match status" value="1"/>
</dbReference>
<sequence>MMHYLKFAPLVLGLLACGCTTPEKSVYIYDPSGPLPGHSNHGDAFNAGPRQAAYFIGGTGNVSFPITTSSPKAQKFFNQGVGQLHGFWYLEAERSFRQVLILDPGNPMAYWGMAMANNGNSKRAKGLIEKAETEKERTDERGRMWISALDTYHRNPKIDKKKRQSAYLKALRHISSKYPEDLEAKAFVALQLYRNGVKGKKTDHYESIDKIIGEVLAKNPMHPCHHYRIHLWDHK</sequence>
<protein>
    <recommendedName>
        <fullName evidence="2">Tetratricopeptide repeat protein</fullName>
    </recommendedName>
</protein>
<gene>
    <name evidence="1" type="ORF">METZ01_LOCUS365331</name>
</gene>
<dbReference type="EMBL" id="UINC01131025">
    <property type="protein sequence ID" value="SVD12477.1"/>
    <property type="molecule type" value="Genomic_DNA"/>
</dbReference>
<feature type="non-terminal residue" evidence="1">
    <location>
        <position position="235"/>
    </location>
</feature>